<feature type="non-terminal residue" evidence="9">
    <location>
        <position position="1"/>
    </location>
</feature>
<dbReference type="SUPFAM" id="SSF52540">
    <property type="entry name" value="P-loop containing nucleoside triphosphate hydrolases"/>
    <property type="match status" value="1"/>
</dbReference>
<evidence type="ECO:0000256" key="2">
    <source>
        <dbReference type="ARBA" id="ARBA00005684"/>
    </source>
</evidence>
<dbReference type="AlphaFoldDB" id="A0A8S9G1Z5"/>
<comment type="catalytic activity">
    <reaction evidence="1">
        <text>Transfers a segment of a (1-&gt;4)-alpha-D-glucan to a new position in an acceptor, which may be glucose or a (1-&gt;4)-alpha-D-glucan.</text>
        <dbReference type="EC" id="2.4.1.25"/>
    </reaction>
</comment>
<keyword evidence="5" id="KW-0808">Transferase</keyword>
<evidence type="ECO:0000313" key="9">
    <source>
        <dbReference type="EMBL" id="KAF2539591.1"/>
    </source>
</evidence>
<dbReference type="PANTHER" id="PTHR32438">
    <property type="entry name" value="4-ALPHA-GLUCANOTRANSFERASE DPE1, CHLOROPLASTIC/AMYLOPLASTIC"/>
    <property type="match status" value="1"/>
</dbReference>
<dbReference type="GO" id="GO:0005975">
    <property type="term" value="P:carbohydrate metabolic process"/>
    <property type="evidence" value="ECO:0007669"/>
    <property type="project" value="InterPro"/>
</dbReference>
<evidence type="ECO:0000256" key="5">
    <source>
        <dbReference type="ARBA" id="ARBA00022679"/>
    </source>
</evidence>
<dbReference type="PANTHER" id="PTHR32438:SF5">
    <property type="entry name" value="4-ALPHA-GLUCANOTRANSFERASE DPE1, CHLOROPLASTIC_AMYLOPLASTIC"/>
    <property type="match status" value="1"/>
</dbReference>
<dbReference type="SUPFAM" id="SSF51445">
    <property type="entry name" value="(Trans)glycosidases"/>
    <property type="match status" value="1"/>
</dbReference>
<proteinExistence type="inferred from homology"/>
<accession>A0A8S9G1Z5</accession>
<comment type="caution">
    <text evidence="9">The sequence shown here is derived from an EMBL/GenBank/DDBJ whole genome shotgun (WGS) entry which is preliminary data.</text>
</comment>
<organism evidence="9 10">
    <name type="scientific">Brassica cretica</name>
    <name type="common">Mustard</name>
    <dbReference type="NCBI Taxonomy" id="69181"/>
    <lineage>
        <taxon>Eukaryota</taxon>
        <taxon>Viridiplantae</taxon>
        <taxon>Streptophyta</taxon>
        <taxon>Embryophyta</taxon>
        <taxon>Tracheophyta</taxon>
        <taxon>Spermatophyta</taxon>
        <taxon>Magnoliopsida</taxon>
        <taxon>eudicotyledons</taxon>
        <taxon>Gunneridae</taxon>
        <taxon>Pentapetalae</taxon>
        <taxon>rosids</taxon>
        <taxon>malvids</taxon>
        <taxon>Brassicales</taxon>
        <taxon>Brassicaceae</taxon>
        <taxon>Brassiceae</taxon>
        <taxon>Brassica</taxon>
    </lineage>
</organism>
<name>A0A8S9G1Z5_BRACR</name>
<evidence type="ECO:0000256" key="4">
    <source>
        <dbReference type="ARBA" id="ARBA00022676"/>
    </source>
</evidence>
<keyword evidence="4" id="KW-0328">Glycosyltransferase</keyword>
<sequence length="316" mass="35646">MTHLGNYKLVFLADQVVGKTSIITCFMYDNFDTNYQVRLLPISLHLHGSIGTHVPIMNQYQQRVIGRYTVQQVSIEEGDNKARELGALFIETSAKAGFNIKIDLFIAKQFLFQRQWQKVREYARSKGVNIMGDMPIYVGYHSADVWANKKHFLLNRKGFPLLVSGVPPDLFSETGQLWGSPLYDWKAMESEQFSWWVHRIRRAQDLYDECRIDHFRGFAGFWAVPSEAKVATVGRWKVGPGKSLFDAISSGVGKIKIIAEDLGVITKDVVELRKSIGAPGMAVLQFAFGGGADNPHLPHNHEVNQVVYSGTHDNDT</sequence>
<dbReference type="InterPro" id="IPR003385">
    <property type="entry name" value="Glyco_hydro_77"/>
</dbReference>
<dbReference type="Proteomes" id="UP000712281">
    <property type="component" value="Unassembled WGS sequence"/>
</dbReference>
<dbReference type="Pfam" id="PF02446">
    <property type="entry name" value="Glyco_hydro_77"/>
    <property type="match status" value="1"/>
</dbReference>
<dbReference type="SMART" id="SM00175">
    <property type="entry name" value="RAB"/>
    <property type="match status" value="1"/>
</dbReference>
<evidence type="ECO:0000256" key="1">
    <source>
        <dbReference type="ARBA" id="ARBA00000439"/>
    </source>
</evidence>
<dbReference type="InterPro" id="IPR027417">
    <property type="entry name" value="P-loop_NTPase"/>
</dbReference>
<dbReference type="Gene3D" id="3.20.20.80">
    <property type="entry name" value="Glycosidases"/>
    <property type="match status" value="1"/>
</dbReference>
<dbReference type="EC" id="2.4.1.25" evidence="3"/>
<evidence type="ECO:0000256" key="7">
    <source>
        <dbReference type="ARBA" id="ARBA00031423"/>
    </source>
</evidence>
<protein>
    <recommendedName>
        <fullName evidence="3">4-alpha-glucanotransferase</fullName>
        <ecNumber evidence="3">2.4.1.25</ecNumber>
    </recommendedName>
    <alternativeName>
        <fullName evidence="7">Amylomaltase</fullName>
    </alternativeName>
    <alternativeName>
        <fullName evidence="8">Disproportionating enzyme</fullName>
    </alternativeName>
</protein>
<comment type="similarity">
    <text evidence="2">Belongs to the disproportionating enzyme family.</text>
</comment>
<dbReference type="EMBL" id="QGKW02002228">
    <property type="protein sequence ID" value="KAF2539591.1"/>
    <property type="molecule type" value="Genomic_DNA"/>
</dbReference>
<evidence type="ECO:0000256" key="3">
    <source>
        <dbReference type="ARBA" id="ARBA00012560"/>
    </source>
</evidence>
<keyword evidence="6" id="KW-0119">Carbohydrate metabolism</keyword>
<gene>
    <name evidence="9" type="ORF">F2Q68_00019044</name>
</gene>
<evidence type="ECO:0000313" key="10">
    <source>
        <dbReference type="Proteomes" id="UP000712281"/>
    </source>
</evidence>
<dbReference type="InterPro" id="IPR017853">
    <property type="entry name" value="GH"/>
</dbReference>
<evidence type="ECO:0000256" key="8">
    <source>
        <dbReference type="ARBA" id="ARBA00031501"/>
    </source>
</evidence>
<dbReference type="GO" id="GO:0004134">
    <property type="term" value="F:4-alpha-glucanotransferase activity"/>
    <property type="evidence" value="ECO:0007669"/>
    <property type="project" value="UniProtKB-EC"/>
</dbReference>
<reference evidence="9" key="1">
    <citation type="submission" date="2019-12" db="EMBL/GenBank/DDBJ databases">
        <title>Genome sequencing and annotation of Brassica cretica.</title>
        <authorList>
            <person name="Studholme D.J."/>
            <person name="Sarris P.F."/>
        </authorList>
    </citation>
    <scope>NUCLEOTIDE SEQUENCE</scope>
    <source>
        <strain evidence="9">PFS-001/15</strain>
        <tissue evidence="9">Leaf</tissue>
    </source>
</reference>
<evidence type="ECO:0000256" key="6">
    <source>
        <dbReference type="ARBA" id="ARBA00023277"/>
    </source>
</evidence>